<dbReference type="RefSeq" id="WP_330197401.1">
    <property type="nucleotide sequence ID" value="NZ_JAZDRP010000001.1"/>
</dbReference>
<accession>A0ABU7LLC3</accession>
<evidence type="ECO:0000313" key="2">
    <source>
        <dbReference type="EMBL" id="MEE2524733.1"/>
    </source>
</evidence>
<name>A0ABU7LLC3_9PROT</name>
<sequence>MILANLAKALRTQNWFAVLVEFLIVIAGVVIGFQITAWNADRAEREIGREYVVRLQGELEANRDQLEYNIAYADWVRGHTIAALDALRGDPAGLDEDFIVDAYIAGHGIGVRVQADTFDELLSTGAFQTIPDADVRQSLVRFYRIAENSESFMIDVGQYQSALRRAMPYDVITRLRAVCSAVFEVDEQGSTIFNIPDTCPPDLSSQEFDEAIQSLLAADLVPELRESLALIEVKTVAFLRVGSAAADALAALERLE</sequence>
<keyword evidence="1" id="KW-0812">Transmembrane</keyword>
<dbReference type="Proteomes" id="UP001354971">
    <property type="component" value="Unassembled WGS sequence"/>
</dbReference>
<organism evidence="2 3">
    <name type="scientific">Hyphobacterium lacteum</name>
    <dbReference type="NCBI Taxonomy" id="3116575"/>
    <lineage>
        <taxon>Bacteria</taxon>
        <taxon>Pseudomonadati</taxon>
        <taxon>Pseudomonadota</taxon>
        <taxon>Alphaproteobacteria</taxon>
        <taxon>Maricaulales</taxon>
        <taxon>Maricaulaceae</taxon>
        <taxon>Hyphobacterium</taxon>
    </lineage>
</organism>
<protein>
    <submittedName>
        <fullName evidence="2">Uncharacterized protein</fullName>
    </submittedName>
</protein>
<proteinExistence type="predicted"/>
<evidence type="ECO:0000313" key="3">
    <source>
        <dbReference type="Proteomes" id="UP001354971"/>
    </source>
</evidence>
<evidence type="ECO:0000256" key="1">
    <source>
        <dbReference type="SAM" id="Phobius"/>
    </source>
</evidence>
<reference evidence="2 3" key="1">
    <citation type="submission" date="2024-01" db="EMBL/GenBank/DDBJ databases">
        <title>Hyphobacterium bacterium isolated from marine sediment.</title>
        <authorList>
            <person name="Zhao S."/>
        </authorList>
    </citation>
    <scope>NUCLEOTIDE SEQUENCE [LARGE SCALE GENOMIC DNA]</scope>
    <source>
        <strain evidence="3">HN65</strain>
    </source>
</reference>
<dbReference type="EMBL" id="JAZDRP010000001">
    <property type="protein sequence ID" value="MEE2524733.1"/>
    <property type="molecule type" value="Genomic_DNA"/>
</dbReference>
<keyword evidence="1" id="KW-0472">Membrane</keyword>
<feature type="transmembrane region" description="Helical" evidence="1">
    <location>
        <begin position="15"/>
        <end position="40"/>
    </location>
</feature>
<comment type="caution">
    <text evidence="2">The sequence shown here is derived from an EMBL/GenBank/DDBJ whole genome shotgun (WGS) entry which is preliminary data.</text>
</comment>
<keyword evidence="3" id="KW-1185">Reference proteome</keyword>
<gene>
    <name evidence="2" type="ORF">V0U79_00010</name>
</gene>
<keyword evidence="1" id="KW-1133">Transmembrane helix</keyword>